<evidence type="ECO:0000256" key="1">
    <source>
        <dbReference type="ARBA" id="ARBA00000123"/>
    </source>
</evidence>
<keyword evidence="7" id="KW-0720">Serine protease</keyword>
<evidence type="ECO:0000256" key="4">
    <source>
        <dbReference type="ARBA" id="ARBA00022438"/>
    </source>
</evidence>
<dbReference type="Gene3D" id="2.60.120.380">
    <property type="match status" value="1"/>
</dbReference>
<dbReference type="Pfam" id="PF08530">
    <property type="entry name" value="PepX_C"/>
    <property type="match status" value="1"/>
</dbReference>
<dbReference type="AlphaFoldDB" id="A0A927IC61"/>
<evidence type="ECO:0000313" key="13">
    <source>
        <dbReference type="Proteomes" id="UP000632289"/>
    </source>
</evidence>
<comment type="caution">
    <text evidence="12">The sequence shown here is derived from an EMBL/GenBank/DDBJ whole genome shotgun (WGS) entry which is preliminary data.</text>
</comment>
<dbReference type="InterPro" id="IPR013736">
    <property type="entry name" value="Xaa-Pro_dipept_C"/>
</dbReference>
<evidence type="ECO:0000259" key="11">
    <source>
        <dbReference type="SMART" id="SM00939"/>
    </source>
</evidence>
<feature type="signal peptide" evidence="10">
    <location>
        <begin position="1"/>
        <end position="31"/>
    </location>
</feature>
<keyword evidence="4" id="KW-0031">Aminopeptidase</keyword>
<dbReference type="Pfam" id="PF02129">
    <property type="entry name" value="Peptidase_S15"/>
    <property type="match status" value="1"/>
</dbReference>
<dbReference type="GO" id="GO:0004177">
    <property type="term" value="F:aminopeptidase activity"/>
    <property type="evidence" value="ECO:0007669"/>
    <property type="project" value="UniProtKB-KW"/>
</dbReference>
<dbReference type="InterPro" id="IPR000383">
    <property type="entry name" value="Xaa-Pro-like_dom"/>
</dbReference>
<dbReference type="Proteomes" id="UP000632289">
    <property type="component" value="Unassembled WGS sequence"/>
</dbReference>
<evidence type="ECO:0000256" key="2">
    <source>
        <dbReference type="ARBA" id="ARBA00010819"/>
    </source>
</evidence>
<accession>A0A927IC61</accession>
<evidence type="ECO:0000256" key="7">
    <source>
        <dbReference type="ARBA" id="ARBA00022825"/>
    </source>
</evidence>
<dbReference type="InterPro" id="IPR029058">
    <property type="entry name" value="AB_hydrolase_fold"/>
</dbReference>
<dbReference type="SUPFAM" id="SSF53474">
    <property type="entry name" value="alpha/beta-Hydrolases"/>
    <property type="match status" value="1"/>
</dbReference>
<organism evidence="12 13">
    <name type="scientific">Streptomyces chumphonensis</name>
    <dbReference type="NCBI Taxonomy" id="1214925"/>
    <lineage>
        <taxon>Bacteria</taxon>
        <taxon>Bacillati</taxon>
        <taxon>Actinomycetota</taxon>
        <taxon>Actinomycetes</taxon>
        <taxon>Kitasatosporales</taxon>
        <taxon>Streptomycetaceae</taxon>
        <taxon>Streptomyces</taxon>
    </lineage>
</organism>
<dbReference type="GO" id="GO:0008239">
    <property type="term" value="F:dipeptidyl-peptidase activity"/>
    <property type="evidence" value="ECO:0007669"/>
    <property type="project" value="UniProtKB-EC"/>
</dbReference>
<evidence type="ECO:0000256" key="8">
    <source>
        <dbReference type="ARBA" id="ARBA00030045"/>
    </source>
</evidence>
<dbReference type="SUPFAM" id="SSF49785">
    <property type="entry name" value="Galactose-binding domain-like"/>
    <property type="match status" value="1"/>
</dbReference>
<comment type="similarity">
    <text evidence="2">Belongs to the peptidase S15 family.</text>
</comment>
<feature type="region of interest" description="Disordered" evidence="9">
    <location>
        <begin position="116"/>
        <end position="137"/>
    </location>
</feature>
<dbReference type="Gene3D" id="2.60.120.260">
    <property type="entry name" value="Galactose-binding domain-like"/>
    <property type="match status" value="1"/>
</dbReference>
<name>A0A927IC61_9ACTN</name>
<dbReference type="PRINTS" id="PR00923">
    <property type="entry name" value="LACTOPTASE"/>
</dbReference>
<keyword evidence="6" id="KW-0378">Hydrolase</keyword>
<dbReference type="InterPro" id="IPR006311">
    <property type="entry name" value="TAT_signal"/>
</dbReference>
<dbReference type="EMBL" id="JACXYU010000011">
    <property type="protein sequence ID" value="MBD3933673.1"/>
    <property type="molecule type" value="Genomic_DNA"/>
</dbReference>
<comment type="catalytic activity">
    <reaction evidence="1">
        <text>Hydrolyzes Xaa-Pro-|- bonds to release unblocked, N-terminal dipeptides from substrates including Ala-Pro-|-p-nitroanilide and (sequentially) Tyr-Pro-|-Phe-Pro-|-Gly-Pro-|-Ile.</text>
        <dbReference type="EC" id="3.4.14.11"/>
    </reaction>
</comment>
<dbReference type="RefSeq" id="WP_191210974.1">
    <property type="nucleotide sequence ID" value="NZ_BAABKL010000033.1"/>
</dbReference>
<dbReference type="InterPro" id="IPR008979">
    <property type="entry name" value="Galactose-bd-like_sf"/>
</dbReference>
<dbReference type="SMART" id="SM00939">
    <property type="entry name" value="PepX_C"/>
    <property type="match status" value="1"/>
</dbReference>
<dbReference type="InterPro" id="IPR005674">
    <property type="entry name" value="CocE/Ser_esterase"/>
</dbReference>
<evidence type="ECO:0000313" key="12">
    <source>
        <dbReference type="EMBL" id="MBD3933673.1"/>
    </source>
</evidence>
<keyword evidence="13" id="KW-1185">Reference proteome</keyword>
<keyword evidence="10" id="KW-0732">Signal</keyword>
<evidence type="ECO:0000256" key="6">
    <source>
        <dbReference type="ARBA" id="ARBA00022801"/>
    </source>
</evidence>
<dbReference type="NCBIfam" id="TIGR00976">
    <property type="entry name" value="CocE_NonD"/>
    <property type="match status" value="1"/>
</dbReference>
<dbReference type="GO" id="GO:0006508">
    <property type="term" value="P:proteolysis"/>
    <property type="evidence" value="ECO:0007669"/>
    <property type="project" value="UniProtKB-KW"/>
</dbReference>
<evidence type="ECO:0000256" key="10">
    <source>
        <dbReference type="SAM" id="SignalP"/>
    </source>
</evidence>
<keyword evidence="5" id="KW-0645">Protease</keyword>
<dbReference type="InterPro" id="IPR008252">
    <property type="entry name" value="Pept_S15_Xpro"/>
</dbReference>
<feature type="domain" description="Xaa-Pro dipeptidyl-peptidase C-terminal" evidence="11">
    <location>
        <begin position="372"/>
        <end position="594"/>
    </location>
</feature>
<feature type="region of interest" description="Disordered" evidence="9">
    <location>
        <begin position="424"/>
        <end position="458"/>
    </location>
</feature>
<dbReference type="Gene3D" id="3.40.50.1820">
    <property type="entry name" value="alpha/beta hydrolase"/>
    <property type="match status" value="2"/>
</dbReference>
<evidence type="ECO:0000256" key="3">
    <source>
        <dbReference type="ARBA" id="ARBA00012463"/>
    </source>
</evidence>
<dbReference type="GO" id="GO:0008236">
    <property type="term" value="F:serine-type peptidase activity"/>
    <property type="evidence" value="ECO:0007669"/>
    <property type="project" value="UniProtKB-KW"/>
</dbReference>
<proteinExistence type="inferred from homology"/>
<feature type="region of interest" description="Disordered" evidence="9">
    <location>
        <begin position="30"/>
        <end position="51"/>
    </location>
</feature>
<dbReference type="NCBIfam" id="NF003780">
    <property type="entry name" value="PRK05371.1-1"/>
    <property type="match status" value="1"/>
</dbReference>
<dbReference type="EC" id="3.4.14.11" evidence="3"/>
<gene>
    <name evidence="12" type="ORF">IF129_19210</name>
</gene>
<protein>
    <recommendedName>
        <fullName evidence="3">Xaa-Pro dipeptidyl-peptidase</fullName>
        <ecNumber evidence="3">3.4.14.11</ecNumber>
    </recommendedName>
    <alternativeName>
        <fullName evidence="8">X-prolyl-dipeptidyl aminopeptidase</fullName>
    </alternativeName>
</protein>
<feature type="chain" id="PRO_5037162204" description="Xaa-Pro dipeptidyl-peptidase" evidence="10">
    <location>
        <begin position="32"/>
        <end position="709"/>
    </location>
</feature>
<evidence type="ECO:0000256" key="5">
    <source>
        <dbReference type="ARBA" id="ARBA00022670"/>
    </source>
</evidence>
<sequence length="709" mass="74863">MRSTPRRAAAATALTLAVALPLLAGTTPATAAAGPATTAGPGTSAGPGTARPAAVVEERLYVETDVDTDHDGRPDRVAIDIARPAGATGLPVVFEHTPYRYGTNPADFHDVDVERLPQEGHPGAQGAEGADGPSVTKAAPDLPGWYDDYFLPRGYAVVLGQSLGTGDSDGCPTSGDGNETRGTTAVIDWLGGRADAYDASGRRVEATWSNGRVGMLGVSYNGTLPNMAATTGVEGLEAIVPIAAISSWYDYYRANGLVVAPGGYQGEDADVLAEAVVGNPGCEDEIAALTAAQDRVTGDHSAFWRERDYVRKADDVTAAVFVMHGQADWNVKGGQYAQWWEALRAHDVPRKIWLHNGGHGPADRADHRETIARWFDEHVKGLDTGIMDEPTADVQLADGSWHRYPDWPDPAARDTVLRLTTDSATAPGTLSADAAGGGPRQGFTDAGRTRDAAALATAPDRADTNRLVYRTAPLEADARLSGVPDVTLQAGVDNRDAANLTALLVDYGPEGADDAPVVVTRGWLDPQNRNGPDRSEPLRQGGTYALTFAMQPKDHVFRAGRRIGLVVISTDHHYTLRPRPGTALHLEPGGSSLTLPLVATDPGEGPCGGYESTRTGSLTGRGDADHQPDGSYYYSSGSGTHRACLDGPDGADFDLYLQKWSGSSWSTVDRSTSSGPDESVSYSGTSGYYRYQVYAYSGSGSYTLGYDTP</sequence>
<evidence type="ECO:0000256" key="9">
    <source>
        <dbReference type="SAM" id="MobiDB-lite"/>
    </source>
</evidence>
<reference evidence="12" key="1">
    <citation type="submission" date="2020-09" db="EMBL/GenBank/DDBJ databases">
        <title>Secondary metabolite and genome analysis of marine Streptomyces chumphonensis KK1-2T.</title>
        <authorList>
            <person name="Phongsopitanun W."/>
            <person name="Kanchanasin P."/>
            <person name="Pittayakhajonwut P."/>
            <person name="Suwanborirux K."/>
            <person name="Tanasupawat S."/>
        </authorList>
    </citation>
    <scope>NUCLEOTIDE SEQUENCE</scope>
    <source>
        <strain evidence="12">KK1-2</strain>
    </source>
</reference>
<dbReference type="PROSITE" id="PS51318">
    <property type="entry name" value="TAT"/>
    <property type="match status" value="1"/>
</dbReference>